<dbReference type="AlphaFoldDB" id="A0A9P0F381"/>
<keyword evidence="2" id="KW-0597">Phosphoprotein</keyword>
<evidence type="ECO:0000313" key="5">
    <source>
        <dbReference type="EMBL" id="CAH0387800.1"/>
    </source>
</evidence>
<feature type="region of interest" description="Disordered" evidence="3">
    <location>
        <begin position="408"/>
        <end position="441"/>
    </location>
</feature>
<dbReference type="InterPro" id="IPR032732">
    <property type="entry name" value="SPATA6_N"/>
</dbReference>
<organism evidence="5 6">
    <name type="scientific">Bemisia tabaci</name>
    <name type="common">Sweetpotato whitefly</name>
    <name type="synonym">Aleurodes tabaci</name>
    <dbReference type="NCBI Taxonomy" id="7038"/>
    <lineage>
        <taxon>Eukaryota</taxon>
        <taxon>Metazoa</taxon>
        <taxon>Ecdysozoa</taxon>
        <taxon>Arthropoda</taxon>
        <taxon>Hexapoda</taxon>
        <taxon>Insecta</taxon>
        <taxon>Pterygota</taxon>
        <taxon>Neoptera</taxon>
        <taxon>Paraneoptera</taxon>
        <taxon>Hemiptera</taxon>
        <taxon>Sternorrhyncha</taxon>
        <taxon>Aleyrodoidea</taxon>
        <taxon>Aleyrodidae</taxon>
        <taxon>Aleyrodinae</taxon>
        <taxon>Bemisia</taxon>
    </lineage>
</organism>
<dbReference type="Pfam" id="PF14909">
    <property type="entry name" value="SPATA6"/>
    <property type="match status" value="1"/>
</dbReference>
<dbReference type="PANTHER" id="PTHR16435:SF6">
    <property type="entry name" value="IP09370P"/>
    <property type="match status" value="1"/>
</dbReference>
<evidence type="ECO:0000256" key="1">
    <source>
        <dbReference type="ARBA" id="ARBA00006215"/>
    </source>
</evidence>
<gene>
    <name evidence="5" type="ORF">BEMITA_LOCUS6771</name>
</gene>
<dbReference type="EMBL" id="OU963864">
    <property type="protein sequence ID" value="CAH0387800.1"/>
    <property type="molecule type" value="Genomic_DNA"/>
</dbReference>
<sequence>MMARRALRITVTLDFETVTCPGVWLCPRGRAYLQVRMLDRVHRTKEVSPAFPLQFYERFQYQQTVCKAWTVEQLREYLASTCIHAELVQVTSQSNLLVLATFRTSVADLLYPIEDEIGVCIQRPVSLLMDATDRFPGTINPKIEVGTALVIDEMINYPLRGDSWILDPKHLQIGTNASTKPRTKGRFHQTPVCHSDRSVERCDSCKPSTTNKKYHIRIKSPLKSPRRRSNSMEKENLPQRFSTSTFTGHAEDPGNLGSLNFCQAQECGLCANYERKMEALHRRGSSISKSKYHSMPTQKYSTAPSPHKSGVYESNNIRSDLHGSYAKLRSTSSAKLTNPPKNGRHYHSKNIDPSELKAARERIQTSIMNLAEAVSKNGSKRRVHSKTTDSQVCKDCSERFLNSVLPDELLRQGSPPKNHTTTREKTRRRKPKKNPAPPEPSKLKCCTNCYCITCNNCKHKVKLDESLCSMCKDKAAVSKKLENIPGY</sequence>
<accession>A0A9P0F381</accession>
<dbReference type="PANTHER" id="PTHR16435">
    <property type="entry name" value="SPERMATOGENESIS-ASSOCIATED PROTEIN 6 SPATA6"/>
    <property type="match status" value="1"/>
</dbReference>
<feature type="region of interest" description="Disordered" evidence="3">
    <location>
        <begin position="285"/>
        <end position="312"/>
    </location>
</feature>
<dbReference type="Proteomes" id="UP001152759">
    <property type="component" value="Chromosome 3"/>
</dbReference>
<evidence type="ECO:0000313" key="6">
    <source>
        <dbReference type="Proteomes" id="UP001152759"/>
    </source>
</evidence>
<keyword evidence="6" id="KW-1185">Reference proteome</keyword>
<dbReference type="GO" id="GO:0032027">
    <property type="term" value="F:myosin light chain binding"/>
    <property type="evidence" value="ECO:0007669"/>
    <property type="project" value="InterPro"/>
</dbReference>
<feature type="domain" description="Spermatogenesis-associated protein 6 N-terminal" evidence="4">
    <location>
        <begin position="11"/>
        <end position="151"/>
    </location>
</feature>
<proteinExistence type="inferred from homology"/>
<reference evidence="5" key="1">
    <citation type="submission" date="2021-12" db="EMBL/GenBank/DDBJ databases">
        <authorList>
            <person name="King R."/>
        </authorList>
    </citation>
    <scope>NUCLEOTIDE SEQUENCE</scope>
</reference>
<feature type="compositionally biased region" description="Polar residues" evidence="3">
    <location>
        <begin position="329"/>
        <end position="340"/>
    </location>
</feature>
<evidence type="ECO:0000259" key="4">
    <source>
        <dbReference type="Pfam" id="PF14909"/>
    </source>
</evidence>
<name>A0A9P0F381_BEMTA</name>
<evidence type="ECO:0000256" key="2">
    <source>
        <dbReference type="ARBA" id="ARBA00022553"/>
    </source>
</evidence>
<dbReference type="GO" id="GO:0007283">
    <property type="term" value="P:spermatogenesis"/>
    <property type="evidence" value="ECO:0007669"/>
    <property type="project" value="InterPro"/>
</dbReference>
<protein>
    <recommendedName>
        <fullName evidence="4">Spermatogenesis-associated protein 6 N-terminal domain-containing protein</fullName>
    </recommendedName>
</protein>
<dbReference type="GO" id="GO:0120212">
    <property type="term" value="C:sperm head-tail coupling apparatus"/>
    <property type="evidence" value="ECO:0007669"/>
    <property type="project" value="InterPro"/>
</dbReference>
<evidence type="ECO:0000256" key="3">
    <source>
        <dbReference type="SAM" id="MobiDB-lite"/>
    </source>
</evidence>
<comment type="similarity">
    <text evidence="1">Belongs to the SPATA6 family.</text>
</comment>
<feature type="region of interest" description="Disordered" evidence="3">
    <location>
        <begin position="328"/>
        <end position="350"/>
    </location>
</feature>
<feature type="compositionally biased region" description="Polar residues" evidence="3">
    <location>
        <begin position="285"/>
        <end position="304"/>
    </location>
</feature>
<dbReference type="KEGG" id="btab:109039903"/>
<dbReference type="InterPro" id="IPR042769">
    <property type="entry name" value="SPATA6_fam"/>
</dbReference>